<evidence type="ECO:0000256" key="2">
    <source>
        <dbReference type="SAM" id="SignalP"/>
    </source>
</evidence>
<name>A0A6N7PVU3_9BACT</name>
<dbReference type="EMBL" id="WJIE01000010">
    <property type="protein sequence ID" value="MRG96029.1"/>
    <property type="molecule type" value="Genomic_DNA"/>
</dbReference>
<comment type="caution">
    <text evidence="3">The sequence shown here is derived from an EMBL/GenBank/DDBJ whole genome shotgun (WGS) entry which is preliminary data.</text>
</comment>
<organism evidence="3 4">
    <name type="scientific">Polyangium spumosum</name>
    <dbReference type="NCBI Taxonomy" id="889282"/>
    <lineage>
        <taxon>Bacteria</taxon>
        <taxon>Pseudomonadati</taxon>
        <taxon>Myxococcota</taxon>
        <taxon>Polyangia</taxon>
        <taxon>Polyangiales</taxon>
        <taxon>Polyangiaceae</taxon>
        <taxon>Polyangium</taxon>
    </lineage>
</organism>
<evidence type="ECO:0000313" key="3">
    <source>
        <dbReference type="EMBL" id="MRG96029.1"/>
    </source>
</evidence>
<evidence type="ECO:0000256" key="1">
    <source>
        <dbReference type="SAM" id="MobiDB-lite"/>
    </source>
</evidence>
<proteinExistence type="predicted"/>
<dbReference type="RefSeq" id="WP_153822842.1">
    <property type="nucleotide sequence ID" value="NZ_WJIE01000010.1"/>
</dbReference>
<protein>
    <submittedName>
        <fullName evidence="3">Uncharacterized protein</fullName>
    </submittedName>
</protein>
<feature type="chain" id="PRO_5026926311" evidence="2">
    <location>
        <begin position="25"/>
        <end position="267"/>
    </location>
</feature>
<feature type="region of interest" description="Disordered" evidence="1">
    <location>
        <begin position="147"/>
        <end position="267"/>
    </location>
</feature>
<accession>A0A6N7PVU3</accession>
<feature type="signal peptide" evidence="2">
    <location>
        <begin position="1"/>
        <end position="24"/>
    </location>
</feature>
<feature type="compositionally biased region" description="Low complexity" evidence="1">
    <location>
        <begin position="193"/>
        <end position="213"/>
    </location>
</feature>
<feature type="compositionally biased region" description="Basic and acidic residues" evidence="1">
    <location>
        <begin position="221"/>
        <end position="250"/>
    </location>
</feature>
<gene>
    <name evidence="3" type="ORF">GF068_29530</name>
</gene>
<dbReference type="AlphaFoldDB" id="A0A6N7PVU3"/>
<feature type="compositionally biased region" description="Acidic residues" evidence="1">
    <location>
        <begin position="182"/>
        <end position="192"/>
    </location>
</feature>
<keyword evidence="4" id="KW-1185">Reference proteome</keyword>
<dbReference type="Proteomes" id="UP000440224">
    <property type="component" value="Unassembled WGS sequence"/>
</dbReference>
<sequence>MIRHNLRSRTAFALAALLAAPLVACSNDQLRSGVTGEPVCPDFTLGGADNKMRGGLRQPVQVRVLDDGDPVVRVLLLGKRVEADPSVRVILPDADAEYTVEWAQCSNERASVPLRAGKTQERDLTAYECGEAKVYKTDPLVTKKGDRASHELTFQPPPNPACWTDERPAEPPPAPAAVPDAGAEDAGAEDAGADAASSDAGDAGDAAADAGAAKPTGTTDKPAEAPKPEAPKPEAPKPEAPKPEAPKPEAPKAAPAPPEGPKPAGTQ</sequence>
<keyword evidence="2" id="KW-0732">Signal</keyword>
<reference evidence="3 4" key="1">
    <citation type="submission" date="2019-10" db="EMBL/GenBank/DDBJ databases">
        <title>A soil myxobacterium in the family Polyangiaceae.</title>
        <authorList>
            <person name="Li Y."/>
            <person name="Wang J."/>
        </authorList>
    </citation>
    <scope>NUCLEOTIDE SEQUENCE [LARGE SCALE GENOMIC DNA]</scope>
    <source>
        <strain evidence="3 4">DSM 14734</strain>
    </source>
</reference>
<evidence type="ECO:0000313" key="4">
    <source>
        <dbReference type="Proteomes" id="UP000440224"/>
    </source>
</evidence>
<dbReference type="OrthoDB" id="5515972at2"/>